<protein>
    <submittedName>
        <fullName evidence="2">Uncharacterized protein</fullName>
    </submittedName>
</protein>
<evidence type="ECO:0000313" key="2">
    <source>
        <dbReference type="EMBL" id="KAJ1133684.1"/>
    </source>
</evidence>
<keyword evidence="3" id="KW-1185">Reference proteome</keyword>
<dbReference type="EMBL" id="JANPWB010000010">
    <property type="protein sequence ID" value="KAJ1133684.1"/>
    <property type="molecule type" value="Genomic_DNA"/>
</dbReference>
<evidence type="ECO:0000256" key="1">
    <source>
        <dbReference type="SAM" id="MobiDB-lite"/>
    </source>
</evidence>
<dbReference type="AlphaFoldDB" id="A0AAV7Q3B2"/>
<name>A0AAV7Q3B2_PLEWA</name>
<evidence type="ECO:0000313" key="3">
    <source>
        <dbReference type="Proteomes" id="UP001066276"/>
    </source>
</evidence>
<feature type="region of interest" description="Disordered" evidence="1">
    <location>
        <begin position="139"/>
        <end position="171"/>
    </location>
</feature>
<comment type="caution">
    <text evidence="2">The sequence shown here is derived from an EMBL/GenBank/DDBJ whole genome shotgun (WGS) entry which is preliminary data.</text>
</comment>
<gene>
    <name evidence="2" type="ORF">NDU88_000162</name>
</gene>
<organism evidence="2 3">
    <name type="scientific">Pleurodeles waltl</name>
    <name type="common">Iberian ribbed newt</name>
    <dbReference type="NCBI Taxonomy" id="8319"/>
    <lineage>
        <taxon>Eukaryota</taxon>
        <taxon>Metazoa</taxon>
        <taxon>Chordata</taxon>
        <taxon>Craniata</taxon>
        <taxon>Vertebrata</taxon>
        <taxon>Euteleostomi</taxon>
        <taxon>Amphibia</taxon>
        <taxon>Batrachia</taxon>
        <taxon>Caudata</taxon>
        <taxon>Salamandroidea</taxon>
        <taxon>Salamandridae</taxon>
        <taxon>Pleurodelinae</taxon>
        <taxon>Pleurodeles</taxon>
    </lineage>
</organism>
<proteinExistence type="predicted"/>
<dbReference type="Proteomes" id="UP001066276">
    <property type="component" value="Chromosome 6"/>
</dbReference>
<sequence length="171" mass="19630">MGWYHPREGLRWPPQLRMGWYHPREGLRWPPQLRMGWYHPREGLRWPPLAAEGPNGLRTFCGQDTRSGGQCQSGAVGRDTEIPRRARTVGTAEERRARTTVRRLRLLPVPRWRPQKEDEFPSSVTFTINKEEGQASAACRGGDVTPWLPRSNGEARSRRAAARGQRLITLK</sequence>
<reference evidence="2" key="1">
    <citation type="journal article" date="2022" name="bioRxiv">
        <title>Sequencing and chromosome-scale assembly of the giantPleurodeles waltlgenome.</title>
        <authorList>
            <person name="Brown T."/>
            <person name="Elewa A."/>
            <person name="Iarovenko S."/>
            <person name="Subramanian E."/>
            <person name="Araus A.J."/>
            <person name="Petzold A."/>
            <person name="Susuki M."/>
            <person name="Suzuki K.-i.T."/>
            <person name="Hayashi T."/>
            <person name="Toyoda A."/>
            <person name="Oliveira C."/>
            <person name="Osipova E."/>
            <person name="Leigh N.D."/>
            <person name="Simon A."/>
            <person name="Yun M.H."/>
        </authorList>
    </citation>
    <scope>NUCLEOTIDE SEQUENCE</scope>
    <source>
        <strain evidence="2">20211129_DDA</strain>
        <tissue evidence="2">Liver</tissue>
    </source>
</reference>
<accession>A0AAV7Q3B2</accession>